<dbReference type="GO" id="GO:0015031">
    <property type="term" value="P:protein transport"/>
    <property type="evidence" value="ECO:0007669"/>
    <property type="project" value="UniProtKB-KW"/>
</dbReference>
<keyword evidence="1" id="KW-1015">Disulfide bond</keyword>
<reference evidence="3 4" key="1">
    <citation type="submission" date="2024-03" db="EMBL/GenBank/DDBJ databases">
        <title>The Acrasis kona genome and developmental transcriptomes reveal deep origins of eukaryotic multicellular pathways.</title>
        <authorList>
            <person name="Sheikh S."/>
            <person name="Fu C.-J."/>
            <person name="Brown M.W."/>
            <person name="Baldauf S.L."/>
        </authorList>
    </citation>
    <scope>NUCLEOTIDE SEQUENCE [LARGE SCALE GENOMIC DNA]</scope>
    <source>
        <strain evidence="3 4">ATCC MYA-3509</strain>
    </source>
</reference>
<feature type="domain" description="Tim10-like" evidence="2">
    <location>
        <begin position="72"/>
        <end position="125"/>
    </location>
</feature>
<sequence length="137" mass="16406">MSEQELDFTNVQGYVGNLYSAFNNPHFAKYQNQSQSDQVFTDEDWQEFHKYQQSQERKQGEVAHIKERNRDLNIITKECFDVCLPSDFFYFRPSGQILKETERKCLEECAIKSMKHHQHTKKLFTEEMLKTPFNQLN</sequence>
<keyword evidence="1" id="KW-0813">Transport</keyword>
<comment type="function">
    <text evidence="1">Mitochondrial intermembrane chaperone that participates in the import and insertion of some multi-pass transmembrane proteins into the mitochondrial inner membrane. Also required for the transfer of beta-barrel precursors from the TOM complex to the sorting and assembly machinery (SAM complex) of the outer membrane. Acts as a chaperone-like protein that protects the hydrophobic precursors from aggregation and guide them through the mitochondrial intermembrane space.</text>
</comment>
<gene>
    <name evidence="3" type="ORF">AKO1_014841</name>
</gene>
<keyword evidence="1" id="KW-0811">Translocation</keyword>
<dbReference type="InterPro" id="IPR004217">
    <property type="entry name" value="Tim10-like"/>
</dbReference>
<evidence type="ECO:0000313" key="4">
    <source>
        <dbReference type="Proteomes" id="UP001431209"/>
    </source>
</evidence>
<keyword evidence="1" id="KW-0653">Protein transport</keyword>
<dbReference type="Gene3D" id="1.10.287.810">
    <property type="entry name" value="Mitochondrial import inner membrane translocase subunit tim13 like domains"/>
    <property type="match status" value="1"/>
</dbReference>
<evidence type="ECO:0000313" key="3">
    <source>
        <dbReference type="EMBL" id="KAL0483204.1"/>
    </source>
</evidence>
<proteinExistence type="inferred from homology"/>
<evidence type="ECO:0000259" key="2">
    <source>
        <dbReference type="Pfam" id="PF02953"/>
    </source>
</evidence>
<keyword evidence="1" id="KW-0999">Mitochondrion inner membrane</keyword>
<comment type="similarity">
    <text evidence="1">Belongs to the small Tim family.</text>
</comment>
<name>A0AAW2Z1B9_9EUKA</name>
<dbReference type="SUPFAM" id="SSF144122">
    <property type="entry name" value="Tim10-like"/>
    <property type="match status" value="1"/>
</dbReference>
<comment type="subunit">
    <text evidence="1">Heterohexamer.</text>
</comment>
<comment type="caution">
    <text evidence="3">The sequence shown here is derived from an EMBL/GenBank/DDBJ whole genome shotgun (WGS) entry which is preliminary data.</text>
</comment>
<keyword evidence="1" id="KW-0143">Chaperone</keyword>
<dbReference type="InterPro" id="IPR035427">
    <property type="entry name" value="Tim10-like_dom_sf"/>
</dbReference>
<comment type="subcellular location">
    <subcellularLocation>
        <location evidence="1">Mitochondrion inner membrane</location>
        <topology evidence="1">Peripheral membrane protein</topology>
        <orientation evidence="1">Intermembrane side</orientation>
    </subcellularLocation>
</comment>
<protein>
    <recommendedName>
        <fullName evidence="1">Mitochondrial import inner membrane translocase subunit</fullName>
    </recommendedName>
</protein>
<accession>A0AAW2Z1B9</accession>
<keyword evidence="1" id="KW-0472">Membrane</keyword>
<dbReference type="AlphaFoldDB" id="A0AAW2Z1B9"/>
<evidence type="ECO:0000256" key="1">
    <source>
        <dbReference type="RuleBase" id="RU367043"/>
    </source>
</evidence>
<dbReference type="Proteomes" id="UP001431209">
    <property type="component" value="Unassembled WGS sequence"/>
</dbReference>
<keyword evidence="4" id="KW-1185">Reference proteome</keyword>
<keyword evidence="1" id="KW-0496">Mitochondrion</keyword>
<comment type="domain">
    <text evidence="1">The twin CX3C motif contains 4 conserved Cys residues that form 2 disulfide bonds in the mitochondrial intermembrane space.</text>
</comment>
<dbReference type="GO" id="GO:0005743">
    <property type="term" value="C:mitochondrial inner membrane"/>
    <property type="evidence" value="ECO:0007669"/>
    <property type="project" value="UniProtKB-SubCell"/>
</dbReference>
<dbReference type="EMBL" id="JAOPGA020000945">
    <property type="protein sequence ID" value="KAL0483204.1"/>
    <property type="molecule type" value="Genomic_DNA"/>
</dbReference>
<dbReference type="Pfam" id="PF02953">
    <property type="entry name" value="zf-Tim10_DDP"/>
    <property type="match status" value="1"/>
</dbReference>
<organism evidence="3 4">
    <name type="scientific">Acrasis kona</name>
    <dbReference type="NCBI Taxonomy" id="1008807"/>
    <lineage>
        <taxon>Eukaryota</taxon>
        <taxon>Discoba</taxon>
        <taxon>Heterolobosea</taxon>
        <taxon>Tetramitia</taxon>
        <taxon>Eutetramitia</taxon>
        <taxon>Acrasidae</taxon>
        <taxon>Acrasis</taxon>
    </lineage>
</organism>